<dbReference type="OrthoDB" id="5504273at2"/>
<protein>
    <submittedName>
        <fullName evidence="1">Uncharacterized protein</fullName>
    </submittedName>
</protein>
<organism evidence="1 2">
    <name type="scientific">Persicimonas caeni</name>
    <dbReference type="NCBI Taxonomy" id="2292766"/>
    <lineage>
        <taxon>Bacteria</taxon>
        <taxon>Deltaproteobacteria</taxon>
        <taxon>Bradymonadales</taxon>
        <taxon>Bradymonadaceae</taxon>
        <taxon>Persicimonas</taxon>
    </lineage>
</organism>
<accession>A0A5B8Y7A2</accession>
<sequence>MTRDERDRFADLFCRLMHADTADSDTTTSDRTSALRLLSHSLLNYLGTTGTHATGDLAEALGWLGAFLDWTRGDADAAQVAERLARSRSVDALSPAMIERRLAAQPVATERPAPREPQPPVSDDPVVAAIAEVVDIEHALASLLELAEDKLRSRLIDDSVALAASLELCEDAIPTPLAERLLVTFPSWNFEAPVPVDSRRSNALWMLAALESTDAPNPLGEGSFRLSQRDRGFERGLAQNMARLELIPVVRAALAFGGDETLATFEAREAFLRQFTIFRSQPALLQLASALIEIRGRCIDYVCGGMPFASMSPWIEYLRGPCVELAEVRECTLREAMSYAHYCLHLVNVCDFASMGPEAFNQKTRDTLTSLEEELKEFALAGQREGLSDGEADLGRFERARWRRAGDASYLADRLSRLRGAWRRGTTPGPMGAPPSLEPEITAHSMALVESLVGQSCEADIAALARLVENACLKNFHWLEYLEPAHILELLAITVTAARDLPGIDVSRRFQIDLSPLARWATDADRGQLNRRILSALLDRRRMSEILNGTREPSALRRGIVGQVVSGETHQPRLIMHFVADPELQALLELLGTTTSDDDGFHAVLERRLEDMLQRHQAPAAETLDHADLDAAELSTGARASVGDAGV</sequence>
<evidence type="ECO:0000313" key="1">
    <source>
        <dbReference type="EMBL" id="QDG52613.1"/>
    </source>
</evidence>
<dbReference type="AlphaFoldDB" id="A0A4Y6PWI9"/>
<dbReference type="Proteomes" id="UP000315995">
    <property type="component" value="Chromosome"/>
</dbReference>
<reference evidence="1 2" key="1">
    <citation type="submission" date="2019-06" db="EMBL/GenBank/DDBJ databases">
        <title>Persicimonas caeni gen. nov., sp. nov., a predatory bacterium isolated from solar saltern.</title>
        <authorList>
            <person name="Wang S."/>
        </authorList>
    </citation>
    <scope>NUCLEOTIDE SEQUENCE [LARGE SCALE GENOMIC DNA]</scope>
    <source>
        <strain evidence="1 2">YN101</strain>
    </source>
</reference>
<gene>
    <name evidence="1" type="ORF">FIV42_18280</name>
</gene>
<evidence type="ECO:0000313" key="2">
    <source>
        <dbReference type="Proteomes" id="UP000315995"/>
    </source>
</evidence>
<accession>A0A4Y6PWI9</accession>
<keyword evidence="2" id="KW-1185">Reference proteome</keyword>
<dbReference type="EMBL" id="CP041186">
    <property type="protein sequence ID" value="QDG52613.1"/>
    <property type="molecule type" value="Genomic_DNA"/>
</dbReference>
<name>A0A4Y6PWI9_PERCE</name>
<proteinExistence type="predicted"/>
<dbReference type="RefSeq" id="WP_141199078.1">
    <property type="nucleotide sequence ID" value="NZ_CP041186.1"/>
</dbReference>